<accession>A0AAX3BFW6</accession>
<reference evidence="1" key="2">
    <citation type="submission" date="2022-06" db="EMBL/GenBank/DDBJ databases">
        <title>Thermospira aquatica gen. nov., sp. nov.</title>
        <authorList>
            <person name="Ben Ali Gam Z."/>
            <person name="Labat M."/>
        </authorList>
    </citation>
    <scope>NUCLEOTIDE SEQUENCE</scope>
    <source>
        <strain evidence="1">F1F22</strain>
    </source>
</reference>
<reference evidence="1" key="1">
    <citation type="submission" date="2021-04" db="EMBL/GenBank/DDBJ databases">
        <authorList>
            <person name="Postec A."/>
        </authorList>
    </citation>
    <scope>NUCLEOTIDE SEQUENCE</scope>
    <source>
        <strain evidence="1">F1F22</strain>
    </source>
</reference>
<dbReference type="Proteomes" id="UP001056539">
    <property type="component" value="Chromosome"/>
</dbReference>
<keyword evidence="2" id="KW-1185">Reference proteome</keyword>
<dbReference type="PROSITE" id="PS51257">
    <property type="entry name" value="PROKAR_LIPOPROTEIN"/>
    <property type="match status" value="1"/>
</dbReference>
<organism evidence="1 2">
    <name type="scientific">Thermospira aquatica</name>
    <dbReference type="NCBI Taxonomy" id="2828656"/>
    <lineage>
        <taxon>Bacteria</taxon>
        <taxon>Pseudomonadati</taxon>
        <taxon>Spirochaetota</taxon>
        <taxon>Spirochaetia</taxon>
        <taxon>Brevinematales</taxon>
        <taxon>Thermospiraceae</taxon>
        <taxon>Thermospira</taxon>
    </lineage>
</organism>
<protein>
    <recommendedName>
        <fullName evidence="3">Peptidase M1 membrane alanine aminopeptidase domain-containing protein</fullName>
    </recommendedName>
</protein>
<evidence type="ECO:0000313" key="1">
    <source>
        <dbReference type="EMBL" id="URA11114.1"/>
    </source>
</evidence>
<name>A0AAX3BFW6_9SPIR</name>
<gene>
    <name evidence="1" type="ORF">KDW03_04775</name>
</gene>
<proteinExistence type="predicted"/>
<dbReference type="KEGG" id="taqu:KDW03_04775"/>
<dbReference type="RefSeq" id="WP_271436249.1">
    <property type="nucleotide sequence ID" value="NZ_CP073355.1"/>
</dbReference>
<evidence type="ECO:0008006" key="3">
    <source>
        <dbReference type="Google" id="ProtNLM"/>
    </source>
</evidence>
<sequence length="631" mass="72797">MRNMTFWFIVFIVLGFLTGCDEFALKKTATILQVSGTITYEPDIPQLSLALSYEMMNYRPSSIREVYLYCHENVVIESLKEGDISLRVEQGIPIGMSVRVYRVRVSEWLPGTRRVFSMKAHIKGKEESQGFFLSSEGVFLESSKVWIPISFDEIPAFRYQLTVQVPAGYETIMGGRVVSESPSEQFSTSLWRSQSTNLLFSGNLIIGKFQKVGEKDMYLYLPQKFSPLQEKRLSLLLDLLKEGKNILSKYIGEYPFDVRVVFLPKDITPLEPWTDGLFLGNILLFEESLAFSLTNVSRSVLDTIVLSETSWLYLVKTILHEMSHSYLGYDLRWEREETLPIESLTETTSLKLLEWLSPETYKLAINRALYDWNNLKLIAQTPQQLYLYRNLLLATTLSPKTYFKLIRGLRGRYLYSKLDENVLFQTLLDHGETNLSFLSGNLWNTVPEWNISLVSTNTGISISHTYPFTLSVDLFLEDKHSSITNIPLEIENSLVYPVSMRNFPSFWLDGSLLWLDHTPGDTILSQPWASIVSNLTLYYAGETNIGLDIQVTPSDKKLRSPQEDRFLSLVAFSSLDIIYHKHEKKENKVFLYAYKKSKERLCSYAVFVFTQDTKKWKWEGVYDPSIPYQIP</sequence>
<dbReference type="EMBL" id="CP073355">
    <property type="protein sequence ID" value="URA11114.1"/>
    <property type="molecule type" value="Genomic_DNA"/>
</dbReference>
<evidence type="ECO:0000313" key="2">
    <source>
        <dbReference type="Proteomes" id="UP001056539"/>
    </source>
</evidence>
<dbReference type="AlphaFoldDB" id="A0AAX3BFW6"/>